<dbReference type="OrthoDB" id="2279155at2759"/>
<dbReference type="PANTHER" id="PTHR43822:SF9">
    <property type="entry name" value="3-ISOPROPYLMALATE DEHYDRATASE"/>
    <property type="match status" value="1"/>
</dbReference>
<evidence type="ECO:0000259" key="22">
    <source>
        <dbReference type="Pfam" id="PF00694"/>
    </source>
</evidence>
<dbReference type="NCBIfam" id="TIGR00170">
    <property type="entry name" value="leuC"/>
    <property type="match status" value="1"/>
</dbReference>
<evidence type="ECO:0000256" key="9">
    <source>
        <dbReference type="ARBA" id="ARBA00022430"/>
    </source>
</evidence>
<evidence type="ECO:0000256" key="4">
    <source>
        <dbReference type="ARBA" id="ARBA00004729"/>
    </source>
</evidence>
<dbReference type="InterPro" id="IPR036008">
    <property type="entry name" value="Aconitase_4Fe-4S_dom"/>
</dbReference>
<feature type="region of interest" description="Disordered" evidence="20">
    <location>
        <begin position="496"/>
        <end position="524"/>
    </location>
</feature>
<keyword evidence="24" id="KW-1185">Reference proteome</keyword>
<dbReference type="PIRSF" id="PIRSF001418">
    <property type="entry name" value="ACN"/>
    <property type="match status" value="1"/>
</dbReference>
<evidence type="ECO:0000256" key="19">
    <source>
        <dbReference type="PIRNR" id="PIRNR001418"/>
    </source>
</evidence>
<evidence type="ECO:0000256" key="14">
    <source>
        <dbReference type="ARBA" id="ARBA00023014"/>
    </source>
</evidence>
<dbReference type="OMA" id="EDNEPHT"/>
<dbReference type="PROSITE" id="PS00450">
    <property type="entry name" value="ACONITASE_1"/>
    <property type="match status" value="1"/>
</dbReference>
<accession>A0A139A866</accession>
<keyword evidence="10" id="KW-0004">4Fe-4S</keyword>
<evidence type="ECO:0000256" key="16">
    <source>
        <dbReference type="ARBA" id="ARBA00023304"/>
    </source>
</evidence>
<evidence type="ECO:0000259" key="21">
    <source>
        <dbReference type="Pfam" id="PF00330"/>
    </source>
</evidence>
<dbReference type="InterPro" id="IPR000573">
    <property type="entry name" value="AconitaseA/IPMdHydase_ssu_swvl"/>
</dbReference>
<keyword evidence="16 19" id="KW-0100">Branched-chain amino acid biosynthesis</keyword>
<sequence>MATTPLTLYDKIWRDHVISTTEDGTCLIYIDRHLVHEVTSPQAFEGLETASRRVRRPDNTIATVDHNTPTSSRATYKSVSTFVSEPDSRLQCETLEDNVKKFGLTYFGLSDKRQGIVHVIGPEQGFTLPGTTVVCGDSHTATHGAFGALAFGIGTSEVEHVLATQTLLQKKSRNMRVRINGKVGPGVTSKDVILHVIGIIGTAGGTGCVIEYCGEAVEAMSIEARMTMCNMSIEAGARAGLVAPDAATYAYLKSRPLAPTGELWDAAVRYWDSLRSDPGAVYDVNVEVDGASIIPTVTWGTSPEDTVQVTGYVPDPAKVDDKTKKAGMIRALKYMGLEPNTKVDTIKIDKVFIGSCTNSRIEDLRAAAEVVRGRKVADHVYAMVVPGSGLVKKQAEAEGVAQVFIDAGFDWREAGCSMCLGMNPDQLKPGERCASTSNRNFEGRQGPGGRTHLCSPEMAAAAAVTGKLTDVRELTGTKASDAVKVEVAKKDPLAFLEPTDFNPVPPPAELPEPESGSGAGQSTGMPKFVTLKGIAAPLDMANVDTDKIIPKQFLKTIKRTGLGKHLFHEIRYNPDGTERADFVLNREPYRKAVILVGEENFGCGSSREHAPWAFNDFGIRCIIAPSFADIFFNNCFKNGMLPIPIADHAKLRELMRDAEQGLEIEVDLPAQEIRRASGEVVKFDVESFRKHCLVNGLDDIGLTLQKEDAIKAFEEVRSKNFPWLDGPGYQGNGGAVKVTPVVAPASALKVKTDW</sequence>
<evidence type="ECO:0000256" key="20">
    <source>
        <dbReference type="SAM" id="MobiDB-lite"/>
    </source>
</evidence>
<dbReference type="Pfam" id="PF00694">
    <property type="entry name" value="Aconitase_C"/>
    <property type="match status" value="1"/>
</dbReference>
<dbReference type="GO" id="GO:0009316">
    <property type="term" value="C:3-isopropylmalate dehydratase complex"/>
    <property type="evidence" value="ECO:0007669"/>
    <property type="project" value="InterPro"/>
</dbReference>
<dbReference type="NCBIfam" id="NF002458">
    <property type="entry name" value="PRK01641.1"/>
    <property type="match status" value="1"/>
</dbReference>
<evidence type="ECO:0000313" key="23">
    <source>
        <dbReference type="EMBL" id="KXS12889.1"/>
    </source>
</evidence>
<comment type="similarity">
    <text evidence="5 19">Belongs to the aconitase/IPM isomerase family.</text>
</comment>
<dbReference type="EMBL" id="KQ965784">
    <property type="protein sequence ID" value="KXS12889.1"/>
    <property type="molecule type" value="Genomic_DNA"/>
</dbReference>
<reference evidence="23 24" key="1">
    <citation type="journal article" date="2015" name="Genome Biol. Evol.">
        <title>Phylogenomic analyses indicate that early fungi evolved digesting cell walls of algal ancestors of land plants.</title>
        <authorList>
            <person name="Chang Y."/>
            <person name="Wang S."/>
            <person name="Sekimoto S."/>
            <person name="Aerts A.L."/>
            <person name="Choi C."/>
            <person name="Clum A."/>
            <person name="LaButti K.M."/>
            <person name="Lindquist E.A."/>
            <person name="Yee Ngan C."/>
            <person name="Ohm R.A."/>
            <person name="Salamov A.A."/>
            <person name="Grigoriev I.V."/>
            <person name="Spatafora J.W."/>
            <person name="Berbee M.L."/>
        </authorList>
    </citation>
    <scope>NUCLEOTIDE SEQUENCE [LARGE SCALE GENOMIC DNA]</scope>
    <source>
        <strain evidence="23 24">JEL478</strain>
    </source>
</reference>
<dbReference type="GO" id="GO:0003861">
    <property type="term" value="F:3-isopropylmalate dehydratase activity"/>
    <property type="evidence" value="ECO:0007669"/>
    <property type="project" value="UniProtKB-EC"/>
</dbReference>
<comment type="cofactor">
    <cofactor evidence="2">
        <name>[4Fe-4S] cluster</name>
        <dbReference type="ChEBI" id="CHEBI:49883"/>
    </cofactor>
</comment>
<dbReference type="InterPro" id="IPR015928">
    <property type="entry name" value="Aconitase/3IPM_dehydase_swvl"/>
</dbReference>
<comment type="pathway">
    <text evidence="4 19">Amino-acid biosynthesis; L-leucine biosynthesis; L-leucine from 3-methyl-2-oxobutanoate: step 2/4.</text>
</comment>
<evidence type="ECO:0000256" key="17">
    <source>
        <dbReference type="ARBA" id="ARBA00031631"/>
    </source>
</evidence>
<keyword evidence="13" id="KW-0408">Iron</keyword>
<dbReference type="InterPro" id="IPR004430">
    <property type="entry name" value="3-IsopropMal_deHydase_lsu"/>
</dbReference>
<dbReference type="InterPro" id="IPR018136">
    <property type="entry name" value="Aconitase_4Fe-4S_BS"/>
</dbReference>
<dbReference type="SUPFAM" id="SSF52016">
    <property type="entry name" value="LeuD/IlvD-like"/>
    <property type="match status" value="1"/>
</dbReference>
<dbReference type="NCBIfam" id="NF009116">
    <property type="entry name" value="PRK12466.1"/>
    <property type="match status" value="1"/>
</dbReference>
<evidence type="ECO:0000256" key="8">
    <source>
        <dbReference type="ARBA" id="ARBA00014371"/>
    </source>
</evidence>
<comment type="function">
    <text evidence="3 19">Catalyzes the isomerization between 2-isopropylmalate and 3-isopropylmalate, via the formation of 2-isopropylmaleate.</text>
</comment>
<keyword evidence="12" id="KW-0479">Metal-binding</keyword>
<dbReference type="STRING" id="1344416.A0A139A866"/>
<dbReference type="HAMAP" id="MF_01026">
    <property type="entry name" value="LeuC_type1"/>
    <property type="match status" value="1"/>
</dbReference>
<keyword evidence="9 19" id="KW-0432">Leucine biosynthesis</keyword>
<dbReference type="InterPro" id="IPR001030">
    <property type="entry name" value="Acoase/IPM_deHydtase_lsu_aba"/>
</dbReference>
<evidence type="ECO:0000256" key="1">
    <source>
        <dbReference type="ARBA" id="ARBA00000491"/>
    </source>
</evidence>
<keyword evidence="11 19" id="KW-0028">Amino-acid biosynthesis</keyword>
<gene>
    <name evidence="23" type="ORF">M427DRAFT_137006</name>
</gene>
<dbReference type="NCBIfam" id="NF004016">
    <property type="entry name" value="PRK05478.1"/>
    <property type="match status" value="1"/>
</dbReference>
<evidence type="ECO:0000256" key="3">
    <source>
        <dbReference type="ARBA" id="ARBA00002695"/>
    </source>
</evidence>
<dbReference type="FunFam" id="3.20.19.10:FF:000003">
    <property type="entry name" value="3-isopropylmalate dehydratase small subunit"/>
    <property type="match status" value="1"/>
</dbReference>
<dbReference type="Proteomes" id="UP000070544">
    <property type="component" value="Unassembled WGS sequence"/>
</dbReference>
<dbReference type="PRINTS" id="PR00415">
    <property type="entry name" value="ACONITASE"/>
</dbReference>
<evidence type="ECO:0000256" key="2">
    <source>
        <dbReference type="ARBA" id="ARBA00001966"/>
    </source>
</evidence>
<dbReference type="InterPro" id="IPR012235">
    <property type="entry name" value="3-IsopropMal_deHydtase_ssu/lsu"/>
</dbReference>
<evidence type="ECO:0000313" key="24">
    <source>
        <dbReference type="Proteomes" id="UP000070544"/>
    </source>
</evidence>
<dbReference type="InterPro" id="IPR015931">
    <property type="entry name" value="Acnase/IPM_dHydase_lsu_aba_1/3"/>
</dbReference>
<organism evidence="23 24">
    <name type="scientific">Gonapodya prolifera (strain JEL478)</name>
    <name type="common">Monoblepharis prolifera</name>
    <dbReference type="NCBI Taxonomy" id="1344416"/>
    <lineage>
        <taxon>Eukaryota</taxon>
        <taxon>Fungi</taxon>
        <taxon>Fungi incertae sedis</taxon>
        <taxon>Chytridiomycota</taxon>
        <taxon>Chytridiomycota incertae sedis</taxon>
        <taxon>Monoblepharidomycetes</taxon>
        <taxon>Monoblepharidales</taxon>
        <taxon>Gonapodyaceae</taxon>
        <taxon>Gonapodya</taxon>
    </lineage>
</organism>
<evidence type="ECO:0000256" key="6">
    <source>
        <dbReference type="ARBA" id="ARBA00011245"/>
    </source>
</evidence>
<comment type="subunit">
    <text evidence="6">Monomer.</text>
</comment>
<keyword evidence="14" id="KW-0411">Iron-sulfur</keyword>
<evidence type="ECO:0000256" key="10">
    <source>
        <dbReference type="ARBA" id="ARBA00022485"/>
    </source>
</evidence>
<dbReference type="UniPathway" id="UPA00048">
    <property type="reaction ID" value="UER00071"/>
</dbReference>
<dbReference type="Gene3D" id="3.30.499.10">
    <property type="entry name" value="Aconitase, domain 3"/>
    <property type="match status" value="2"/>
</dbReference>
<protein>
    <recommendedName>
        <fullName evidence="8 19">3-isopropylmalate dehydratase</fullName>
        <ecNumber evidence="7 19">4.2.1.33</ecNumber>
    </recommendedName>
    <alternativeName>
        <fullName evidence="17 19">Alpha-IPM isomerase</fullName>
    </alternativeName>
    <alternativeName>
        <fullName evidence="18 19">Isopropylmalate isomerase</fullName>
    </alternativeName>
</protein>
<dbReference type="Pfam" id="PF00330">
    <property type="entry name" value="Aconitase"/>
    <property type="match status" value="1"/>
</dbReference>
<dbReference type="GO" id="GO:0046872">
    <property type="term" value="F:metal ion binding"/>
    <property type="evidence" value="ECO:0007669"/>
    <property type="project" value="UniProtKB-KW"/>
</dbReference>
<dbReference type="EC" id="4.2.1.33" evidence="7 19"/>
<evidence type="ECO:0000256" key="5">
    <source>
        <dbReference type="ARBA" id="ARBA00007185"/>
    </source>
</evidence>
<dbReference type="HAMAP" id="MF_01031">
    <property type="entry name" value="LeuD_type1"/>
    <property type="match status" value="1"/>
</dbReference>
<keyword evidence="15 19" id="KW-0456">Lyase</keyword>
<dbReference type="FunFam" id="3.30.499.10:FF:000006">
    <property type="entry name" value="3-isopropylmalate dehydratase large subunit"/>
    <property type="match status" value="1"/>
</dbReference>
<name>A0A139A866_GONPJ</name>
<dbReference type="CDD" id="cd01577">
    <property type="entry name" value="IPMI_Swivel"/>
    <property type="match status" value="1"/>
</dbReference>
<dbReference type="PANTHER" id="PTHR43822">
    <property type="entry name" value="HOMOACONITASE, MITOCHONDRIAL-RELATED"/>
    <property type="match status" value="1"/>
</dbReference>
<dbReference type="GO" id="GO:0051539">
    <property type="term" value="F:4 iron, 4 sulfur cluster binding"/>
    <property type="evidence" value="ECO:0007669"/>
    <property type="project" value="UniProtKB-KW"/>
</dbReference>
<dbReference type="GO" id="GO:0009098">
    <property type="term" value="P:L-leucine biosynthetic process"/>
    <property type="evidence" value="ECO:0007669"/>
    <property type="project" value="UniProtKB-UniPathway"/>
</dbReference>
<dbReference type="PROSITE" id="PS01244">
    <property type="entry name" value="ACONITASE_2"/>
    <property type="match status" value="1"/>
</dbReference>
<evidence type="ECO:0000256" key="7">
    <source>
        <dbReference type="ARBA" id="ARBA00011998"/>
    </source>
</evidence>
<proteinExistence type="inferred from homology"/>
<dbReference type="SUPFAM" id="SSF53732">
    <property type="entry name" value="Aconitase iron-sulfur domain"/>
    <property type="match status" value="1"/>
</dbReference>
<dbReference type="NCBIfam" id="TIGR00171">
    <property type="entry name" value="leuD"/>
    <property type="match status" value="1"/>
</dbReference>
<evidence type="ECO:0000256" key="12">
    <source>
        <dbReference type="ARBA" id="ARBA00022723"/>
    </source>
</evidence>
<dbReference type="FunFam" id="3.30.499.10:FF:000007">
    <property type="entry name" value="3-isopropylmalate dehydratase large subunit"/>
    <property type="match status" value="1"/>
</dbReference>
<evidence type="ECO:0000256" key="11">
    <source>
        <dbReference type="ARBA" id="ARBA00022605"/>
    </source>
</evidence>
<evidence type="ECO:0000256" key="18">
    <source>
        <dbReference type="ARBA" id="ARBA00033368"/>
    </source>
</evidence>
<dbReference type="CDD" id="cd01583">
    <property type="entry name" value="IPMI"/>
    <property type="match status" value="1"/>
</dbReference>
<dbReference type="InterPro" id="IPR033941">
    <property type="entry name" value="IPMI_cat"/>
</dbReference>
<comment type="catalytic activity">
    <reaction evidence="1 19">
        <text>(2R,3S)-3-isopropylmalate = (2S)-2-isopropylmalate</text>
        <dbReference type="Rhea" id="RHEA:32287"/>
        <dbReference type="ChEBI" id="CHEBI:1178"/>
        <dbReference type="ChEBI" id="CHEBI:35121"/>
        <dbReference type="EC" id="4.2.1.33"/>
    </reaction>
</comment>
<dbReference type="InterPro" id="IPR050067">
    <property type="entry name" value="IPM_dehydratase_rel_enz"/>
</dbReference>
<feature type="domain" description="Aconitase/3-isopropylmalate dehydratase large subunit alpha/beta/alpha" evidence="21">
    <location>
        <begin position="10"/>
        <end position="466"/>
    </location>
</feature>
<evidence type="ECO:0000256" key="15">
    <source>
        <dbReference type="ARBA" id="ARBA00023239"/>
    </source>
</evidence>
<dbReference type="InterPro" id="IPR033940">
    <property type="entry name" value="IPMI_Swivel"/>
</dbReference>
<feature type="domain" description="Aconitase A/isopropylmalate dehydratase small subunit swivel" evidence="22">
    <location>
        <begin position="525"/>
        <end position="646"/>
    </location>
</feature>
<evidence type="ECO:0000256" key="13">
    <source>
        <dbReference type="ARBA" id="ARBA00023004"/>
    </source>
</evidence>
<dbReference type="InterPro" id="IPR004431">
    <property type="entry name" value="3-IsopropMal_deHydase_ssu"/>
</dbReference>
<dbReference type="AlphaFoldDB" id="A0A139A866"/>
<dbReference type="Gene3D" id="3.20.19.10">
    <property type="entry name" value="Aconitase, domain 4"/>
    <property type="match status" value="1"/>
</dbReference>